<sequence length="211" mass="23572">MRNTFLRLPTYMLDNLQIWANLCGRTTGHLLTITVEPQFWLVSADSSWAGSTSFEEHLSLIVRLESLIQLLTRPSISVALVLTHPQHFAAMQDEEIHPNLEARLVARSQSTDWLSQMIQAVRTIAAGADFVALPYVKTALGTIVVLLETVDKLKKNREDLRDLCASTVEILLILRNEICTNGGALGVRFAGLCEDYIAFLSILRRGLENLI</sequence>
<dbReference type="Proteomes" id="UP001215598">
    <property type="component" value="Unassembled WGS sequence"/>
</dbReference>
<gene>
    <name evidence="1" type="ORF">B0H16DRAFT_1560264</name>
</gene>
<dbReference type="EMBL" id="JARKIB010000088">
    <property type="protein sequence ID" value="KAJ7744119.1"/>
    <property type="molecule type" value="Genomic_DNA"/>
</dbReference>
<protein>
    <submittedName>
        <fullName evidence="1">Uncharacterized protein</fullName>
    </submittedName>
</protein>
<comment type="caution">
    <text evidence="1">The sequence shown here is derived from an EMBL/GenBank/DDBJ whole genome shotgun (WGS) entry which is preliminary data.</text>
</comment>
<proteinExistence type="predicted"/>
<evidence type="ECO:0000313" key="2">
    <source>
        <dbReference type="Proteomes" id="UP001215598"/>
    </source>
</evidence>
<evidence type="ECO:0000313" key="1">
    <source>
        <dbReference type="EMBL" id="KAJ7744119.1"/>
    </source>
</evidence>
<dbReference type="AlphaFoldDB" id="A0AAD7IIV2"/>
<reference evidence="1" key="1">
    <citation type="submission" date="2023-03" db="EMBL/GenBank/DDBJ databases">
        <title>Massive genome expansion in bonnet fungi (Mycena s.s.) driven by repeated elements and novel gene families across ecological guilds.</title>
        <authorList>
            <consortium name="Lawrence Berkeley National Laboratory"/>
            <person name="Harder C.B."/>
            <person name="Miyauchi S."/>
            <person name="Viragh M."/>
            <person name="Kuo A."/>
            <person name="Thoen E."/>
            <person name="Andreopoulos B."/>
            <person name="Lu D."/>
            <person name="Skrede I."/>
            <person name="Drula E."/>
            <person name="Henrissat B."/>
            <person name="Morin E."/>
            <person name="Kohler A."/>
            <person name="Barry K."/>
            <person name="LaButti K."/>
            <person name="Morin E."/>
            <person name="Salamov A."/>
            <person name="Lipzen A."/>
            <person name="Mereny Z."/>
            <person name="Hegedus B."/>
            <person name="Baldrian P."/>
            <person name="Stursova M."/>
            <person name="Weitz H."/>
            <person name="Taylor A."/>
            <person name="Grigoriev I.V."/>
            <person name="Nagy L.G."/>
            <person name="Martin F."/>
            <person name="Kauserud H."/>
        </authorList>
    </citation>
    <scope>NUCLEOTIDE SEQUENCE</scope>
    <source>
        <strain evidence="1">CBHHK182m</strain>
    </source>
</reference>
<keyword evidence="2" id="KW-1185">Reference proteome</keyword>
<accession>A0AAD7IIV2</accession>
<organism evidence="1 2">
    <name type="scientific">Mycena metata</name>
    <dbReference type="NCBI Taxonomy" id="1033252"/>
    <lineage>
        <taxon>Eukaryota</taxon>
        <taxon>Fungi</taxon>
        <taxon>Dikarya</taxon>
        <taxon>Basidiomycota</taxon>
        <taxon>Agaricomycotina</taxon>
        <taxon>Agaricomycetes</taxon>
        <taxon>Agaricomycetidae</taxon>
        <taxon>Agaricales</taxon>
        <taxon>Marasmiineae</taxon>
        <taxon>Mycenaceae</taxon>
        <taxon>Mycena</taxon>
    </lineage>
</organism>
<name>A0AAD7IIV2_9AGAR</name>